<dbReference type="InterPro" id="IPR011989">
    <property type="entry name" value="ARM-like"/>
</dbReference>
<dbReference type="AlphaFoldDB" id="A0A7C4VS52"/>
<accession>A0A7C4VS52</accession>
<dbReference type="PROSITE" id="PS50112">
    <property type="entry name" value="PAS"/>
    <property type="match status" value="1"/>
</dbReference>
<dbReference type="Pfam" id="PF13646">
    <property type="entry name" value="HEAT_2"/>
    <property type="match status" value="5"/>
</dbReference>
<protein>
    <submittedName>
        <fullName evidence="2">HEAT repeat domain-containing protein</fullName>
    </submittedName>
</protein>
<sequence>MSSDISSMGMIGIDRRLRVTAWDPWIAKISGIPSQEAIGKPLDQLIPDLEQRNILSRIQEVLQNGTVCVLSSAFHRHLIACPPEQPSRHFDTMRQKVTISPVREEESVIGAILLIEDVTPRLEAELELKQDLQDPSEAVRYRAAQRLAAMEGDSANHLTEALGDASWRVRRTAVDRLSRTADAEIVHGLIRSLKSQHANAAVLNSALQVLAATRLDDFSPILTLLEDPDPDLRIYAALFLGEKKHPQVIDALIRTLDDPDPNVVYHAIESLGKLRAVEAVDRLMAIAESEDFFLSFPAVDALARIEEPAVVGRLVALLGKPVLETAVIDALAANGDELCVGPLIDRLHQPDPPVIEIASALAAIYDRYQQRYAEGSLIADLARTRFEPTGALRLIACLEEAPTDRLRAVALVLGWLQSPAVYTALTRLLGEPSARKEVIEALVRHGSHVLGLLIEQLHAEDLDIRRAAVMAIGRIGDPTAVPELIRLLSDDPELIIPTAGALAKIGDRQAFEALLPLLGYRNPAVRQAVIGALNSIGHPDMGNAMAERLQSENPLIRESAVRIAGYFGYSQCIPLIEAACRDANETVRKTAVEHLPFFDDRNYLPLLEKSLFEDTPKVRAAAARALGHMDAKGAAPLLIRGLCDPDSWVRYFSAISLGKLDAAEAEAELVRVAESDPSDHVRIAAAKALGRIGSTHSLDVLKALIRHENPDVARAAIAGLGYLRHPAARDILLQMLQAEHPQDRLCAIQALESDESPTTIAKLQWVAASDSDPAVSSAAIEALARCSHAEAVRSLIHLTVDRRLREPVVSALAGMPENRIGWVASGLEHPNPEVRIAMIDALGRMKRADATEMILGCLNDPDWRVRMAAIAVFTQTGNRAAEKKLAHMVDNDPNLDVRHAARKALTRVIGE</sequence>
<dbReference type="EMBL" id="DSUH01000353">
    <property type="protein sequence ID" value="HGU34193.1"/>
    <property type="molecule type" value="Genomic_DNA"/>
</dbReference>
<dbReference type="Pfam" id="PF08448">
    <property type="entry name" value="PAS_4"/>
    <property type="match status" value="1"/>
</dbReference>
<organism evidence="2">
    <name type="scientific">Desulfatirhabdium butyrativorans</name>
    <dbReference type="NCBI Taxonomy" id="340467"/>
    <lineage>
        <taxon>Bacteria</taxon>
        <taxon>Pseudomonadati</taxon>
        <taxon>Thermodesulfobacteriota</taxon>
        <taxon>Desulfobacteria</taxon>
        <taxon>Desulfobacterales</taxon>
        <taxon>Desulfatirhabdiaceae</taxon>
        <taxon>Desulfatirhabdium</taxon>
    </lineage>
</organism>
<dbReference type="InterPro" id="IPR004155">
    <property type="entry name" value="PBS_lyase_HEAT"/>
</dbReference>
<dbReference type="SMART" id="SM00567">
    <property type="entry name" value="EZ_HEAT"/>
    <property type="match status" value="16"/>
</dbReference>
<name>A0A7C4VS52_9BACT</name>
<evidence type="ECO:0000259" key="1">
    <source>
        <dbReference type="PROSITE" id="PS50112"/>
    </source>
</evidence>
<feature type="domain" description="PAS" evidence="1">
    <location>
        <begin position="10"/>
        <end position="65"/>
    </location>
</feature>
<proteinExistence type="predicted"/>
<dbReference type="PANTHER" id="PTHR12697">
    <property type="entry name" value="PBS LYASE HEAT-LIKE PROTEIN"/>
    <property type="match status" value="1"/>
</dbReference>
<dbReference type="Gene3D" id="3.30.450.20">
    <property type="entry name" value="PAS domain"/>
    <property type="match status" value="1"/>
</dbReference>
<dbReference type="InterPro" id="IPR016024">
    <property type="entry name" value="ARM-type_fold"/>
</dbReference>
<dbReference type="InterPro" id="IPR035965">
    <property type="entry name" value="PAS-like_dom_sf"/>
</dbReference>
<reference evidence="2" key="1">
    <citation type="journal article" date="2020" name="mSystems">
        <title>Genome- and Community-Level Interaction Insights into Carbon Utilization and Element Cycling Functions of Hydrothermarchaeota in Hydrothermal Sediment.</title>
        <authorList>
            <person name="Zhou Z."/>
            <person name="Liu Y."/>
            <person name="Xu W."/>
            <person name="Pan J."/>
            <person name="Luo Z.H."/>
            <person name="Li M."/>
        </authorList>
    </citation>
    <scope>NUCLEOTIDE SEQUENCE [LARGE SCALE GENOMIC DNA]</scope>
    <source>
        <strain evidence="2">SpSt-477</strain>
    </source>
</reference>
<dbReference type="InterPro" id="IPR000014">
    <property type="entry name" value="PAS"/>
</dbReference>
<dbReference type="Gene3D" id="1.25.10.10">
    <property type="entry name" value="Leucine-rich Repeat Variant"/>
    <property type="match status" value="6"/>
</dbReference>
<evidence type="ECO:0000313" key="2">
    <source>
        <dbReference type="EMBL" id="HGU34193.1"/>
    </source>
</evidence>
<dbReference type="InterPro" id="IPR013656">
    <property type="entry name" value="PAS_4"/>
</dbReference>
<dbReference type="GO" id="GO:0016491">
    <property type="term" value="F:oxidoreductase activity"/>
    <property type="evidence" value="ECO:0007669"/>
    <property type="project" value="TreeGrafter"/>
</dbReference>
<comment type="caution">
    <text evidence="2">The sequence shown here is derived from an EMBL/GenBank/DDBJ whole genome shotgun (WGS) entry which is preliminary data.</text>
</comment>
<dbReference type="CDD" id="cd00130">
    <property type="entry name" value="PAS"/>
    <property type="match status" value="1"/>
</dbReference>
<dbReference type="SUPFAM" id="SSF48371">
    <property type="entry name" value="ARM repeat"/>
    <property type="match status" value="2"/>
</dbReference>
<dbReference type="SUPFAM" id="SSF55785">
    <property type="entry name" value="PYP-like sensor domain (PAS domain)"/>
    <property type="match status" value="1"/>
</dbReference>
<dbReference type="PANTHER" id="PTHR12697:SF5">
    <property type="entry name" value="DEOXYHYPUSINE HYDROXYLASE"/>
    <property type="match status" value="1"/>
</dbReference>
<gene>
    <name evidence="2" type="ORF">ENS29_15310</name>
</gene>